<dbReference type="InterPro" id="IPR003141">
    <property type="entry name" value="Pol/His_phosphatase_N"/>
</dbReference>
<dbReference type="InterPro" id="IPR004013">
    <property type="entry name" value="PHP_dom"/>
</dbReference>
<dbReference type="InterPro" id="IPR016195">
    <property type="entry name" value="Pol/histidinol_Pase-like"/>
</dbReference>
<feature type="domain" description="Polymerase/histidinol phosphatase N-terminal" evidence="1">
    <location>
        <begin position="6"/>
        <end position="80"/>
    </location>
</feature>
<dbReference type="SMART" id="SM00481">
    <property type="entry name" value="POLIIIAc"/>
    <property type="match status" value="1"/>
</dbReference>
<dbReference type="CDD" id="cd07437">
    <property type="entry name" value="PHP_HisPPase_Ycdx_like"/>
    <property type="match status" value="1"/>
</dbReference>
<reference evidence="2" key="1">
    <citation type="submission" date="2020-11" db="EMBL/GenBank/DDBJ databases">
        <title>Halonatronomonas betainensis gen. nov., sp. nov. a novel haloalkaliphilic representative of the family Halanaerobiacae capable of betaine degradation.</title>
        <authorList>
            <person name="Boltyanskaya Y."/>
            <person name="Kevbrin V."/>
            <person name="Detkova E."/>
            <person name="Grouzdev D.S."/>
            <person name="Koziaeva V."/>
            <person name="Zhilina T."/>
        </authorList>
    </citation>
    <scope>NUCLEOTIDE SEQUENCE</scope>
    <source>
        <strain evidence="2">Z-7014</strain>
    </source>
</reference>
<dbReference type="AlphaFoldDB" id="A0A931AN97"/>
<evidence type="ECO:0000313" key="3">
    <source>
        <dbReference type="Proteomes" id="UP000621436"/>
    </source>
</evidence>
<comment type="caution">
    <text evidence="2">The sequence shown here is derived from an EMBL/GenBank/DDBJ whole genome shotgun (WGS) entry which is preliminary data.</text>
</comment>
<dbReference type="PANTHER" id="PTHR36928:SF1">
    <property type="entry name" value="PHOSPHATASE YCDX-RELATED"/>
    <property type="match status" value="1"/>
</dbReference>
<dbReference type="EMBL" id="JADPIE010000001">
    <property type="protein sequence ID" value="MBF8435452.1"/>
    <property type="molecule type" value="Genomic_DNA"/>
</dbReference>
<dbReference type="GO" id="GO:0008270">
    <property type="term" value="F:zinc ion binding"/>
    <property type="evidence" value="ECO:0007669"/>
    <property type="project" value="TreeGrafter"/>
</dbReference>
<sequence>MIEIKADLHTHTVHSGHAYSTLDEIAREASKKGLELIAITDHGPAMPDGPHEYYFGNLCILPEELYGVKILKGVEANILKGGKLDLSSEYLNKLDFVAAGIHDKTGHNLKDKVEYTEAVIKAVERGYIDMLSHPVNSNFPLDLGEIVEACKNNEVILEINASSYNPAKNFSRADRMATVKLINLARKNNVPLAFNSDAHFCKQVGNISYLKGIFRETYLQPEDVINTSADKVISYIYNRTVNQISMPSFNDSNQVLIKA</sequence>
<dbReference type="PANTHER" id="PTHR36928">
    <property type="entry name" value="PHOSPHATASE YCDX-RELATED"/>
    <property type="match status" value="1"/>
</dbReference>
<accession>A0A931AN97</accession>
<dbReference type="Pfam" id="PF02811">
    <property type="entry name" value="PHP"/>
    <property type="match status" value="1"/>
</dbReference>
<name>A0A931AN97_9FIRM</name>
<gene>
    <name evidence="2" type="ORF">I0Q91_00040</name>
</gene>
<dbReference type="GO" id="GO:0005829">
    <property type="term" value="C:cytosol"/>
    <property type="evidence" value="ECO:0007669"/>
    <property type="project" value="TreeGrafter"/>
</dbReference>
<proteinExistence type="predicted"/>
<evidence type="ECO:0000259" key="1">
    <source>
        <dbReference type="SMART" id="SM00481"/>
    </source>
</evidence>
<dbReference type="RefSeq" id="WP_270452071.1">
    <property type="nucleotide sequence ID" value="NZ_JADPIE010000001.1"/>
</dbReference>
<keyword evidence="3" id="KW-1185">Reference proteome</keyword>
<dbReference type="InterPro" id="IPR050243">
    <property type="entry name" value="PHP_phosphatase"/>
</dbReference>
<dbReference type="Proteomes" id="UP000621436">
    <property type="component" value="Unassembled WGS sequence"/>
</dbReference>
<dbReference type="Gene3D" id="3.20.20.140">
    <property type="entry name" value="Metal-dependent hydrolases"/>
    <property type="match status" value="1"/>
</dbReference>
<evidence type="ECO:0000313" key="2">
    <source>
        <dbReference type="EMBL" id="MBF8435452.1"/>
    </source>
</evidence>
<organism evidence="2 3">
    <name type="scientific">Halonatronomonas betaini</name>
    <dbReference type="NCBI Taxonomy" id="2778430"/>
    <lineage>
        <taxon>Bacteria</taxon>
        <taxon>Bacillati</taxon>
        <taxon>Bacillota</taxon>
        <taxon>Clostridia</taxon>
        <taxon>Halanaerobiales</taxon>
        <taxon>Halarsenatibacteraceae</taxon>
        <taxon>Halonatronomonas</taxon>
    </lineage>
</organism>
<protein>
    <submittedName>
        <fullName evidence="2">Phosphatase</fullName>
    </submittedName>
</protein>
<dbReference type="GO" id="GO:0042578">
    <property type="term" value="F:phosphoric ester hydrolase activity"/>
    <property type="evidence" value="ECO:0007669"/>
    <property type="project" value="TreeGrafter"/>
</dbReference>
<dbReference type="SUPFAM" id="SSF89550">
    <property type="entry name" value="PHP domain-like"/>
    <property type="match status" value="1"/>
</dbReference>